<reference evidence="3 4" key="1">
    <citation type="submission" date="2019-05" db="EMBL/GenBank/DDBJ databases">
        <title>Emergence of the Ug99 lineage of the wheat stem rust pathogen through somatic hybridization.</title>
        <authorList>
            <person name="Li F."/>
            <person name="Upadhyaya N.M."/>
            <person name="Sperschneider J."/>
            <person name="Matny O."/>
            <person name="Nguyen-Phuc H."/>
            <person name="Mago R."/>
            <person name="Raley C."/>
            <person name="Miller M.E."/>
            <person name="Silverstein K.A.T."/>
            <person name="Henningsen E."/>
            <person name="Hirsch C.D."/>
            <person name="Visser B."/>
            <person name="Pretorius Z.A."/>
            <person name="Steffenson B.J."/>
            <person name="Schwessinger B."/>
            <person name="Dodds P.N."/>
            <person name="Figueroa M."/>
        </authorList>
    </citation>
    <scope>NUCLEOTIDE SEQUENCE [LARGE SCALE GENOMIC DNA]</scope>
    <source>
        <strain evidence="1">21-0</strain>
        <strain evidence="2 4">Ug99</strain>
    </source>
</reference>
<evidence type="ECO:0000313" key="1">
    <source>
        <dbReference type="EMBL" id="KAA1097926.1"/>
    </source>
</evidence>
<dbReference type="Proteomes" id="UP000324748">
    <property type="component" value="Unassembled WGS sequence"/>
</dbReference>
<organism evidence="2 4">
    <name type="scientific">Puccinia graminis f. sp. tritici</name>
    <dbReference type="NCBI Taxonomy" id="56615"/>
    <lineage>
        <taxon>Eukaryota</taxon>
        <taxon>Fungi</taxon>
        <taxon>Dikarya</taxon>
        <taxon>Basidiomycota</taxon>
        <taxon>Pucciniomycotina</taxon>
        <taxon>Pucciniomycetes</taxon>
        <taxon>Pucciniales</taxon>
        <taxon>Pucciniaceae</taxon>
        <taxon>Puccinia</taxon>
    </lineage>
</organism>
<dbReference type="AlphaFoldDB" id="A0A5B0QUZ9"/>
<comment type="caution">
    <text evidence="2">The sequence shown here is derived from an EMBL/GenBank/DDBJ whole genome shotgun (WGS) entry which is preliminary data.</text>
</comment>
<keyword evidence="3" id="KW-1185">Reference proteome</keyword>
<evidence type="ECO:0000313" key="2">
    <source>
        <dbReference type="EMBL" id="KAA1117118.1"/>
    </source>
</evidence>
<proteinExistence type="predicted"/>
<dbReference type="Proteomes" id="UP000325313">
    <property type="component" value="Unassembled WGS sequence"/>
</dbReference>
<sequence>MPVDQQPMRTTPRTHPDGFKSQVTMAWVSSAWSQRSREAFPCRLVRRCCGRTVDLSLEHKCSMPGPLGKQSAVGPHSCAYPMGIAWVPVPINLPSEPISICRTQPAKDSSSAGCPAATTTGVSLTNRQAQFDCSQIPPDMLGTHPVIVATKPRAAPSHHDLRLEANRKGARRCRLLINRHSLFPSNVNRKTNAIGLGVTFDRS</sequence>
<evidence type="ECO:0000313" key="3">
    <source>
        <dbReference type="Proteomes" id="UP000324748"/>
    </source>
</evidence>
<protein>
    <submittedName>
        <fullName evidence="2">Uncharacterized protein</fullName>
    </submittedName>
</protein>
<dbReference type="EMBL" id="VSWC01000066">
    <property type="protein sequence ID" value="KAA1097926.1"/>
    <property type="molecule type" value="Genomic_DNA"/>
</dbReference>
<gene>
    <name evidence="1" type="ORF">PGT21_023966</name>
    <name evidence="2" type="ORF">PGTUg99_036027</name>
</gene>
<accession>A0A5B0QUZ9</accession>
<dbReference type="EMBL" id="VDEP01000270">
    <property type="protein sequence ID" value="KAA1117118.1"/>
    <property type="molecule type" value="Genomic_DNA"/>
</dbReference>
<evidence type="ECO:0000313" key="4">
    <source>
        <dbReference type="Proteomes" id="UP000325313"/>
    </source>
</evidence>
<name>A0A5B0QUZ9_PUCGR</name>